<evidence type="ECO:0000256" key="1">
    <source>
        <dbReference type="SAM" id="SignalP"/>
    </source>
</evidence>
<accession>A0A1E5V9Y2</accession>
<evidence type="ECO:0000313" key="3">
    <source>
        <dbReference type="Proteomes" id="UP000095767"/>
    </source>
</evidence>
<dbReference type="AlphaFoldDB" id="A0A1E5V9Y2"/>
<evidence type="ECO:0008006" key="4">
    <source>
        <dbReference type="Google" id="ProtNLM"/>
    </source>
</evidence>
<sequence>MASSGAPSSLKVATTITVICIMLVLSSSPWQAAAQMLCSQCDQDCSSSAVGCASGFCGAACGDPTSSGCQSCKQAYFQKCKIACLNSCRNNCIP</sequence>
<feature type="signal peptide" evidence="1">
    <location>
        <begin position="1"/>
        <end position="34"/>
    </location>
</feature>
<comment type="caution">
    <text evidence="2">The sequence shown here is derived from an EMBL/GenBank/DDBJ whole genome shotgun (WGS) entry which is preliminary data.</text>
</comment>
<gene>
    <name evidence="2" type="ORF">BAE44_0017157</name>
</gene>
<feature type="chain" id="PRO_5009187903" description="Kazal-like domain-containing protein" evidence="1">
    <location>
        <begin position="35"/>
        <end position="94"/>
    </location>
</feature>
<organism evidence="2 3">
    <name type="scientific">Dichanthelium oligosanthes</name>
    <dbReference type="NCBI Taxonomy" id="888268"/>
    <lineage>
        <taxon>Eukaryota</taxon>
        <taxon>Viridiplantae</taxon>
        <taxon>Streptophyta</taxon>
        <taxon>Embryophyta</taxon>
        <taxon>Tracheophyta</taxon>
        <taxon>Spermatophyta</taxon>
        <taxon>Magnoliopsida</taxon>
        <taxon>Liliopsida</taxon>
        <taxon>Poales</taxon>
        <taxon>Poaceae</taxon>
        <taxon>PACMAD clade</taxon>
        <taxon>Panicoideae</taxon>
        <taxon>Panicodae</taxon>
        <taxon>Paniceae</taxon>
        <taxon>Dichantheliinae</taxon>
        <taxon>Dichanthelium</taxon>
    </lineage>
</organism>
<dbReference type="EMBL" id="LWDX02047032">
    <property type="protein sequence ID" value="OEL21824.1"/>
    <property type="molecule type" value="Genomic_DNA"/>
</dbReference>
<reference evidence="2 3" key="1">
    <citation type="submission" date="2016-09" db="EMBL/GenBank/DDBJ databases">
        <title>The draft genome of Dichanthelium oligosanthes: A C3 panicoid grass species.</title>
        <authorList>
            <person name="Studer A.J."/>
            <person name="Schnable J.C."/>
            <person name="Brutnell T.P."/>
        </authorList>
    </citation>
    <scope>NUCLEOTIDE SEQUENCE [LARGE SCALE GENOMIC DNA]</scope>
    <source>
        <strain evidence="3">cv. Kellogg 1175</strain>
        <tissue evidence="2">Leaf</tissue>
    </source>
</reference>
<keyword evidence="1" id="KW-0732">Signal</keyword>
<name>A0A1E5V9Y2_9POAL</name>
<evidence type="ECO:0000313" key="2">
    <source>
        <dbReference type="EMBL" id="OEL21824.1"/>
    </source>
</evidence>
<dbReference type="Proteomes" id="UP000095767">
    <property type="component" value="Unassembled WGS sequence"/>
</dbReference>
<dbReference type="OrthoDB" id="707467at2759"/>
<protein>
    <recommendedName>
        <fullName evidence="4">Kazal-like domain-containing protein</fullName>
    </recommendedName>
</protein>
<keyword evidence="3" id="KW-1185">Reference proteome</keyword>
<proteinExistence type="predicted"/>